<evidence type="ECO:0000259" key="15">
    <source>
        <dbReference type="PROSITE" id="PS50507"/>
    </source>
</evidence>
<evidence type="ECO:0000313" key="17">
    <source>
        <dbReference type="EMBL" id="QKN89015.1"/>
    </source>
</evidence>
<dbReference type="PROSITE" id="PS50137">
    <property type="entry name" value="DS_RBD"/>
    <property type="match status" value="1"/>
</dbReference>
<dbReference type="GO" id="GO:0008234">
    <property type="term" value="F:cysteine-type peptidase activity"/>
    <property type="evidence" value="ECO:0007669"/>
    <property type="project" value="UniProtKB-KW"/>
</dbReference>
<evidence type="ECO:0000256" key="6">
    <source>
        <dbReference type="ARBA" id="ARBA00022801"/>
    </source>
</evidence>
<accession>A0A6M9Z884</accession>
<dbReference type="InterPro" id="IPR007094">
    <property type="entry name" value="RNA-dir_pol_PSvirus"/>
</dbReference>
<dbReference type="SUPFAM" id="SSF52540">
    <property type="entry name" value="P-loop containing nucleoside triphosphate hydrolases"/>
    <property type="match status" value="2"/>
</dbReference>
<dbReference type="InterPro" id="IPR009003">
    <property type="entry name" value="Peptidase_S1_PA"/>
</dbReference>
<keyword evidence="8" id="KW-0067">ATP-binding</keyword>
<keyword evidence="13" id="KW-0472">Membrane</keyword>
<dbReference type="GO" id="GO:0039694">
    <property type="term" value="P:viral RNA genome replication"/>
    <property type="evidence" value="ECO:0007669"/>
    <property type="project" value="InterPro"/>
</dbReference>
<evidence type="ECO:0000256" key="9">
    <source>
        <dbReference type="ARBA" id="ARBA00022844"/>
    </source>
</evidence>
<evidence type="ECO:0000259" key="16">
    <source>
        <dbReference type="PROSITE" id="PS51218"/>
    </source>
</evidence>
<dbReference type="GO" id="GO:0003724">
    <property type="term" value="F:RNA helicase activity"/>
    <property type="evidence" value="ECO:0007669"/>
    <property type="project" value="InterPro"/>
</dbReference>
<dbReference type="CDD" id="cd01699">
    <property type="entry name" value="RNA_dep_RNAP"/>
    <property type="match status" value="1"/>
</dbReference>
<keyword evidence="13" id="KW-0812">Transmembrane</keyword>
<dbReference type="GO" id="GO:0044423">
    <property type="term" value="C:virion component"/>
    <property type="evidence" value="ECO:0007669"/>
    <property type="project" value="UniProtKB-KW"/>
</dbReference>
<keyword evidence="3" id="KW-0808">Transferase</keyword>
<evidence type="ECO:0000256" key="13">
    <source>
        <dbReference type="SAM" id="Phobius"/>
    </source>
</evidence>
<reference evidence="17" key="1">
    <citation type="submission" date="2020-01" db="EMBL/GenBank/DDBJ databases">
        <title>Viral genomes from wild and zoo birds in China.</title>
        <authorList>
            <person name="Lu J."/>
            <person name="Shan T."/>
            <person name="Yang S."/>
            <person name="Zhang W."/>
        </authorList>
    </citation>
    <scope>NUCLEOTIDE SEQUENCE</scope>
    <source>
        <strain evidence="17">Plw155urn1</strain>
    </source>
</reference>
<feature type="domain" description="RdRp catalytic" evidence="15">
    <location>
        <begin position="1796"/>
        <end position="1931"/>
    </location>
</feature>
<dbReference type="InterPro" id="IPR054773">
    <property type="entry name" value="P1-like_N"/>
</dbReference>
<evidence type="ECO:0000256" key="3">
    <source>
        <dbReference type="ARBA" id="ARBA00022679"/>
    </source>
</evidence>
<dbReference type="InterPro" id="IPR001205">
    <property type="entry name" value="RNA-dir_pol_C"/>
</dbReference>
<dbReference type="Gene3D" id="3.30.160.20">
    <property type="match status" value="1"/>
</dbReference>
<dbReference type="GO" id="GO:0005524">
    <property type="term" value="F:ATP binding"/>
    <property type="evidence" value="ECO:0007669"/>
    <property type="project" value="UniProtKB-KW"/>
</dbReference>
<evidence type="ECO:0000256" key="7">
    <source>
        <dbReference type="ARBA" id="ARBA00022807"/>
    </source>
</evidence>
<dbReference type="InterPro" id="IPR014759">
    <property type="entry name" value="Helicase_SF3_ssRNA_vir"/>
</dbReference>
<dbReference type="Pfam" id="PF00035">
    <property type="entry name" value="dsrm"/>
    <property type="match status" value="1"/>
</dbReference>
<dbReference type="Pfam" id="PF00680">
    <property type="entry name" value="RdRP_1"/>
    <property type="match status" value="1"/>
</dbReference>
<dbReference type="SMART" id="SM00358">
    <property type="entry name" value="DSRM"/>
    <property type="match status" value="1"/>
</dbReference>
<evidence type="ECO:0000259" key="14">
    <source>
        <dbReference type="PROSITE" id="PS50137"/>
    </source>
</evidence>
<dbReference type="InterPro" id="IPR027417">
    <property type="entry name" value="P-loop_NTPase"/>
</dbReference>
<dbReference type="SUPFAM" id="SSF56672">
    <property type="entry name" value="DNA/RNA polymerases"/>
    <property type="match status" value="1"/>
</dbReference>
<evidence type="ECO:0000256" key="4">
    <source>
        <dbReference type="ARBA" id="ARBA00022695"/>
    </source>
</evidence>
<organism evidence="17">
    <name type="scientific">Riboviria sp</name>
    <dbReference type="NCBI Taxonomy" id="2585031"/>
    <lineage>
        <taxon>Viruses</taxon>
        <taxon>Riboviria</taxon>
    </lineage>
</organism>
<dbReference type="SUPFAM" id="SSF50494">
    <property type="entry name" value="Trypsin-like serine proteases"/>
    <property type="match status" value="1"/>
</dbReference>
<keyword evidence="5" id="KW-0547">Nucleotide-binding</keyword>
<dbReference type="SUPFAM" id="SSF54768">
    <property type="entry name" value="dsRNA-binding domain-like"/>
    <property type="match status" value="1"/>
</dbReference>
<dbReference type="InterPro" id="IPR029053">
    <property type="entry name" value="Viral_coat"/>
</dbReference>
<evidence type="ECO:0000256" key="5">
    <source>
        <dbReference type="ARBA" id="ARBA00022741"/>
    </source>
</evidence>
<comment type="subcellular location">
    <subcellularLocation>
        <location evidence="1">Virion</location>
    </subcellularLocation>
</comment>
<evidence type="ECO:0000256" key="8">
    <source>
        <dbReference type="ARBA" id="ARBA00022840"/>
    </source>
</evidence>
<evidence type="ECO:0000256" key="1">
    <source>
        <dbReference type="ARBA" id="ARBA00004328"/>
    </source>
</evidence>
<dbReference type="Pfam" id="PF22533">
    <property type="entry name" value="WIV_dom_3"/>
    <property type="match status" value="1"/>
</dbReference>
<feature type="region of interest" description="Disordered" evidence="12">
    <location>
        <begin position="1058"/>
        <end position="1096"/>
    </location>
</feature>
<dbReference type="Pfam" id="PF00910">
    <property type="entry name" value="RNA_helicase"/>
    <property type="match status" value="1"/>
</dbReference>
<dbReference type="Gene3D" id="2.60.120.20">
    <property type="match status" value="1"/>
</dbReference>
<dbReference type="InterPro" id="IPR014720">
    <property type="entry name" value="dsRBD_dom"/>
</dbReference>
<dbReference type="PROSITE" id="PS50507">
    <property type="entry name" value="RDRP_SSRNA_POS"/>
    <property type="match status" value="1"/>
</dbReference>
<protein>
    <submittedName>
        <fullName evidence="17">Polyprotein</fullName>
    </submittedName>
</protein>
<evidence type="ECO:0000256" key="10">
    <source>
        <dbReference type="ARBA" id="ARBA00022953"/>
    </source>
</evidence>
<dbReference type="GO" id="GO:0006351">
    <property type="term" value="P:DNA-templated transcription"/>
    <property type="evidence" value="ECO:0007669"/>
    <property type="project" value="InterPro"/>
</dbReference>
<keyword evidence="10" id="KW-0693">Viral RNA replication</keyword>
<feature type="transmembrane region" description="Helical" evidence="13">
    <location>
        <begin position="46"/>
        <end position="68"/>
    </location>
</feature>
<evidence type="ECO:0000256" key="11">
    <source>
        <dbReference type="PROSITE-ProRule" id="PRU00266"/>
    </source>
</evidence>
<dbReference type="GO" id="GO:0003968">
    <property type="term" value="F:RNA-directed RNA polymerase activity"/>
    <property type="evidence" value="ECO:0007669"/>
    <property type="project" value="InterPro"/>
</dbReference>
<keyword evidence="11" id="KW-0694">RNA-binding</keyword>
<feature type="domain" description="SF3 helicase" evidence="16">
    <location>
        <begin position="273"/>
        <end position="433"/>
    </location>
</feature>
<dbReference type="CDD" id="cd00048">
    <property type="entry name" value="DSRM_SF"/>
    <property type="match status" value="1"/>
</dbReference>
<feature type="domain" description="DRBM" evidence="14">
    <location>
        <begin position="2143"/>
        <end position="2210"/>
    </location>
</feature>
<dbReference type="GO" id="GO:0006508">
    <property type="term" value="P:proteolysis"/>
    <property type="evidence" value="ECO:0007669"/>
    <property type="project" value="UniProtKB-KW"/>
</dbReference>
<dbReference type="Gene3D" id="3.30.70.270">
    <property type="match status" value="1"/>
</dbReference>
<keyword evidence="6" id="KW-0378">Hydrolase</keyword>
<keyword evidence="4" id="KW-0548">Nucleotidyltransferase</keyword>
<feature type="compositionally biased region" description="Polar residues" evidence="12">
    <location>
        <begin position="1061"/>
        <end position="1076"/>
    </location>
</feature>
<proteinExistence type="predicted"/>
<evidence type="ECO:0000256" key="12">
    <source>
        <dbReference type="SAM" id="MobiDB-lite"/>
    </source>
</evidence>
<name>A0A6M9Z884_9VIRU</name>
<dbReference type="InterPro" id="IPR000605">
    <property type="entry name" value="Helicase_SF3_ssDNA/RNA_vir"/>
</dbReference>
<dbReference type="PROSITE" id="PS51218">
    <property type="entry name" value="SF3_HELICASE_2"/>
    <property type="match status" value="1"/>
</dbReference>
<keyword evidence="13" id="KW-1133">Transmembrane helix</keyword>
<sequence length="2611" mass="294509">MVLSKLSELEQVKPSSLWITTYHTIKQFIKEWFTKLVETVLNPGEIGHVIAAVVHTLTGVVLSTMTLFKKGTGYLMKIISGVNLLSTFELLLIQIGRNKSLFSPNSAMQHAERKLSEYLSDSDSDEVFANTEQEAEGIWVGCLSTILTTLFGALLAGFGLSTKGLEGLTTTFRAATTTKNGVFCIKELVDSALKIIAEEKFDPVYKERKAITELTEEAQGLLRLNIGAIASDNKVRDRYRTIIKDINLALTTYRHQDSTNMRSLLATMVSELNKKLAEVESLIPTRQVTAGVYLQGEKGVGKSSLCNYLASYLADVFGWSPAIYNISPGVRFYEPYLNEDFGILNEFGSTVDRDAFSIDANRICSSDPFNFESAGLSGKVSMCQLKALFVTTNVLNPDIKELMPNAVPAFWDRFIIIKVLDPLITDRRKQVNHRKSDFSHLSFRVYDLGSNENDLPKFRLLYNDLHINDILQILRTKLALEAKAYYGRLNYPMPETLQKVIDVETNPPVGSYAFKYFGFQEKVVENSEGRDFCILRLQGPEGTGKTTLAMKLANRWTELTTAFEGKSRYVIQKSSTLSEFEPLEIPTIYVLDDWVTSNLTTQESTTYVTKMNATTNDSVFIITTNEIIKRRLPWCELPNRLVVGLLGGSYNYPYDMDSYRDLYSGIRRRIGLDDLYSVRGKVHDVSSTEYCMVVTTDEKSVLTCGGRNVGFPYIVESIKQRFISMMENRYNITTIQGRPENELPTVDFEIKVANKDVLFKKLSTSLGAASLYLKPDSEASLYVSERIISGIAEVNPDKAIRPSDFICKEVFDDNIPTDERYNTIVERITRVLLQYFKDPTFRVIIQDEKRVVYSENGVVYYYEDKEDNRITFEGYNLIINLSTPKMVFPHDFAMALVEDRIEKKFTGTLANITAAEYTIIEKYYKRAIASKKCNPFLIAVATRELQLTRMKDPSYVKGLLKLQNNYLLKLGLCGLAGVGSVALLYGVYKLIASTMKQEREKIEDNAFANVGSTPPKRAMSNQSNRDKRRLGVTLTEPIIDNSPHQKHRGRIIPNKKKLPRTNFSRGVSSSQDTSIADDTYSSDESSCGTPSRIIENSPHTKHRGIIIPNNEVKEIKRIDREDKDNNDYNKIPHEHVCTTCGCLFTHVHKFNKNFLHPTYQNACPNHKCANYHGGHNKYNAKLIQVDFISSANEPLTPNAMTKLMGEEYAPVKVPLLEFFSALPSDERKQVYDYINQAREANDKTFIRLCKRYPGLEDCIMKVVHANMLTDADMIMNDDTDLEILHKKLNKAYVQVSYAGFRAYALHVGEGKFLSVAHCFDGVGRSLVLLSGGKNYPGVVVSITRERDLSIIYCKELSNLRSAKSAFVKDSSDLTLGGYFMRCGPSVTIVAGNIEYREYQEFIDGSCSNEYYKPSMEVLKLRRVGLVVTETIKKGDCGFPFVARIHGTMRIIGIHNAYKTHTVVFGSFISQPLIEELCSVVVPNADVPSTAVVVKVPIIRDDNDNCYVEMSMPMEYAEEFKKCVVPDPYMPKNSGLTSIGFNQKFKNYNHMKEKHYTHELELENDNTCLPAAFSSRYVTDTSELVENGYGKPDPLWTQACKYGRRRKQYDKHIFRHAVEMALDYNKLTYCAEKPFKLLTEFEALNGRTEPFLSNVDISTSAGPYAKYFHNIYTKRDILDTELAEGKPIYKFAQNRAGQSIRNHLKTQRNLLATYGIPPCLISQDNAKVENIEKEKAQKGKVRLFNNVDPAVNAILKIMFGDWFSRAMAKSSEGYYAIGQNPYTTSTEIWHRFSTKQGKILNTDFKAFDKLLITELIEAFCYIGGELTRNEKHPQLDLMYEAISLTLIHAVHILNGSVYVVNNGNESGTFVTTLLNCVSVHIIFNYSFIVCWNKVPSYVHIKPLLKDIMSRSELAILGDDKTQIVSKDIPMEEEDLIEIAAALGMECTKAKGGLDDGKQINFCSRVLVWDEVEQIVYPRLKKSSIIGLLYWFANLDRNQVRDNLMIALFEASMHERDFYDSILRDAMIVSLEFGVDIRTVAFTNYNQSRQRLKSMLMNDFEYQQISALADRKTKESDYSDLIRILKTAQLLENDIQRAKAADITNFSIVKDRALAIQKHTTTSAAPVTGSVVYESEMAPLTTNSNPISACLELISKLKTAGPTEHFERTGPPHSPTYSCTVTYAGRDFGGEGPSKTSAKTQAFGALRQYLEDHIVCNAACEDQRVEASEKIRKVAITAFSFYIENHINTAINNADGKKYIIIIGKRLADDSVEQIDGFYKFHRGGNCYILSPIIEKLGRKTAAACYRYYPGVSFDSSTNEVTLDVHASTSNYSLREDFEKDYTDDDHLVFANSAEDKPILGVMENDDPVKMPVTSVMDSDKALYQPIIMNRSAPNNSWLRAGGITFNIHDLVYNQFVGCNKQITVGDGTAAGTILAQIPYDPVDNPFANGYIQNLVLLHGRMTGDWMIKITCPGNPGMQCSIGVGWSPNKISETTVPMDVITKYAFFTTGVSSEWSHTIVMTDARQNNFYRTIQRNSKKTEVDGVANMPHIVIFCETPPTSVYTEKKSTYLTFFSKLCSESDLMFNPSIKPFVLADPQQSVTYDAKKGYSLNF</sequence>
<dbReference type="GO" id="GO:0003723">
    <property type="term" value="F:RNA binding"/>
    <property type="evidence" value="ECO:0007669"/>
    <property type="project" value="UniProtKB-UniRule"/>
</dbReference>
<keyword evidence="7" id="KW-0788">Thiol protease</keyword>
<keyword evidence="9" id="KW-0946">Virion</keyword>
<dbReference type="SUPFAM" id="SSF88633">
    <property type="entry name" value="Positive stranded ssRNA viruses"/>
    <property type="match status" value="1"/>
</dbReference>
<dbReference type="InterPro" id="IPR043502">
    <property type="entry name" value="DNA/RNA_pol_sf"/>
</dbReference>
<keyword evidence="2" id="KW-0645">Protease</keyword>
<dbReference type="EMBL" id="MT138201">
    <property type="protein sequence ID" value="QKN89015.1"/>
    <property type="molecule type" value="Genomic_RNA"/>
</dbReference>
<feature type="transmembrane region" description="Helical" evidence="13">
    <location>
        <begin position="138"/>
        <end position="160"/>
    </location>
</feature>
<evidence type="ECO:0000256" key="2">
    <source>
        <dbReference type="ARBA" id="ARBA00022670"/>
    </source>
</evidence>
<dbReference type="InterPro" id="IPR043128">
    <property type="entry name" value="Rev_trsase/Diguanyl_cyclase"/>
</dbReference>